<sequence>MSSHNVQLFCIPHAAGSASMYVEWKNRLPKSVELVPLELAGRGRKFNQPLYNDFEEAAADLYNELIQMQSGQPYAIFGHSMGSLLGYELAMRAQENGHPPHVLFLAGQNPPHHFRGVSRYSAMSDDELWSFLLEGSQTPWDEHEHGQQIREMYLPILKADLRLCDTYHHIKGRKKYGSQLVVMNGAKDSSVVAEEKEWHELVDISCMHEMFPGGHYFVYEDQEHVIETVVHYLKGVI</sequence>
<dbReference type="Pfam" id="PF00975">
    <property type="entry name" value="Thioesterase"/>
    <property type="match status" value="1"/>
</dbReference>
<dbReference type="SUPFAM" id="SSF53474">
    <property type="entry name" value="alpha/beta-Hydrolases"/>
    <property type="match status" value="1"/>
</dbReference>
<evidence type="ECO:0000259" key="2">
    <source>
        <dbReference type="Pfam" id="PF00975"/>
    </source>
</evidence>
<accession>A0AAU8NN02</accession>
<proteinExistence type="inferred from homology"/>
<dbReference type="RefSeq" id="WP_366296606.1">
    <property type="nucleotide sequence ID" value="NZ_CP159992.1"/>
</dbReference>
<gene>
    <name evidence="3" type="ORF">ABXS70_10480</name>
</gene>
<evidence type="ECO:0000256" key="1">
    <source>
        <dbReference type="ARBA" id="ARBA00007169"/>
    </source>
</evidence>
<name>A0AAU8NN02_9BACL</name>
<dbReference type="PANTHER" id="PTHR11487">
    <property type="entry name" value="THIOESTERASE"/>
    <property type="match status" value="1"/>
</dbReference>
<dbReference type="GO" id="GO:0008610">
    <property type="term" value="P:lipid biosynthetic process"/>
    <property type="evidence" value="ECO:0007669"/>
    <property type="project" value="TreeGrafter"/>
</dbReference>
<keyword evidence="3" id="KW-0378">Hydrolase</keyword>
<dbReference type="AlphaFoldDB" id="A0AAU8NN02"/>
<protein>
    <submittedName>
        <fullName evidence="3">Alpha/beta fold hydrolase</fullName>
    </submittedName>
</protein>
<dbReference type="GO" id="GO:0016787">
    <property type="term" value="F:hydrolase activity"/>
    <property type="evidence" value="ECO:0007669"/>
    <property type="project" value="UniProtKB-KW"/>
</dbReference>
<dbReference type="InterPro" id="IPR029058">
    <property type="entry name" value="AB_hydrolase_fold"/>
</dbReference>
<dbReference type="InterPro" id="IPR012223">
    <property type="entry name" value="TEII"/>
</dbReference>
<reference evidence="3" key="1">
    <citation type="submission" date="2024-05" db="EMBL/GenBank/DDBJ databases">
        <title>Draft genome assemblies of 36 bacteria isolated from hibernating arctic ground squirrels.</title>
        <authorList>
            <person name="McKee H."/>
            <person name="Mullen L."/>
            <person name="Drown D.M."/>
            <person name="Duddleston K.N."/>
        </authorList>
    </citation>
    <scope>NUCLEOTIDE SEQUENCE</scope>
    <source>
        <strain evidence="3">AN1007</strain>
    </source>
</reference>
<evidence type="ECO:0000313" key="3">
    <source>
        <dbReference type="EMBL" id="XCP97970.1"/>
    </source>
</evidence>
<dbReference type="Gene3D" id="3.40.50.1820">
    <property type="entry name" value="alpha/beta hydrolase"/>
    <property type="match status" value="1"/>
</dbReference>
<dbReference type="PANTHER" id="PTHR11487:SF0">
    <property type="entry name" value="S-ACYL FATTY ACID SYNTHASE THIOESTERASE, MEDIUM CHAIN"/>
    <property type="match status" value="1"/>
</dbReference>
<dbReference type="InterPro" id="IPR001031">
    <property type="entry name" value="Thioesterase"/>
</dbReference>
<organism evidence="3">
    <name type="scientific">Paenibacillus sp. AN1007</name>
    <dbReference type="NCBI Taxonomy" id="3151385"/>
    <lineage>
        <taxon>Bacteria</taxon>
        <taxon>Bacillati</taxon>
        <taxon>Bacillota</taxon>
        <taxon>Bacilli</taxon>
        <taxon>Bacillales</taxon>
        <taxon>Paenibacillaceae</taxon>
        <taxon>Paenibacillus</taxon>
    </lineage>
</organism>
<comment type="similarity">
    <text evidence="1">Belongs to the thioesterase family.</text>
</comment>
<dbReference type="EMBL" id="CP159992">
    <property type="protein sequence ID" value="XCP97970.1"/>
    <property type="molecule type" value="Genomic_DNA"/>
</dbReference>
<feature type="domain" description="Thioesterase" evidence="2">
    <location>
        <begin position="7"/>
        <end position="229"/>
    </location>
</feature>